<organism evidence="7 8">
    <name type="scientific">Ranitomeya imitator</name>
    <name type="common">mimic poison frog</name>
    <dbReference type="NCBI Taxonomy" id="111125"/>
    <lineage>
        <taxon>Eukaryota</taxon>
        <taxon>Metazoa</taxon>
        <taxon>Chordata</taxon>
        <taxon>Craniata</taxon>
        <taxon>Vertebrata</taxon>
        <taxon>Euteleostomi</taxon>
        <taxon>Amphibia</taxon>
        <taxon>Batrachia</taxon>
        <taxon>Anura</taxon>
        <taxon>Neobatrachia</taxon>
        <taxon>Hyloidea</taxon>
        <taxon>Dendrobatidae</taxon>
        <taxon>Dendrobatinae</taxon>
        <taxon>Ranitomeya</taxon>
    </lineage>
</organism>
<keyword evidence="4" id="KW-0175">Coiled coil</keyword>
<dbReference type="PANTHER" id="PTHR14024">
    <property type="entry name" value="PERILIPIN"/>
    <property type="match status" value="1"/>
</dbReference>
<evidence type="ECO:0000259" key="6">
    <source>
        <dbReference type="Pfam" id="PF13843"/>
    </source>
</evidence>
<feature type="region of interest" description="Disordered" evidence="5">
    <location>
        <begin position="48"/>
        <end position="70"/>
    </location>
</feature>
<dbReference type="SUPFAM" id="SSF109775">
    <property type="entry name" value="Mannose-6-phosphate receptor binding protein 1 (Tip47), C-terminal domain"/>
    <property type="match status" value="1"/>
</dbReference>
<evidence type="ECO:0000256" key="5">
    <source>
        <dbReference type="SAM" id="MobiDB-lite"/>
    </source>
</evidence>
<comment type="similarity">
    <text evidence="2">Belongs to the perilipin family.</text>
</comment>
<feature type="coiled-coil region" evidence="4">
    <location>
        <begin position="419"/>
        <end position="446"/>
    </location>
</feature>
<feature type="region of interest" description="Disordered" evidence="5">
    <location>
        <begin position="772"/>
        <end position="791"/>
    </location>
</feature>
<protein>
    <recommendedName>
        <fullName evidence="6">PiggyBac transposable element-derived protein domain-containing protein</fullName>
    </recommendedName>
</protein>
<dbReference type="EMBL" id="CAUEEQ010059757">
    <property type="protein sequence ID" value="CAJ0964288.1"/>
    <property type="molecule type" value="Genomic_DNA"/>
</dbReference>
<dbReference type="InterPro" id="IPR029526">
    <property type="entry name" value="PGBD"/>
</dbReference>
<dbReference type="InterPro" id="IPR004279">
    <property type="entry name" value="Perilipin"/>
</dbReference>
<feature type="compositionally biased region" description="Basic and acidic residues" evidence="5">
    <location>
        <begin position="14"/>
        <end position="26"/>
    </location>
</feature>
<dbReference type="Pfam" id="PF03036">
    <property type="entry name" value="Perilipin"/>
    <property type="match status" value="1"/>
</dbReference>
<feature type="domain" description="PiggyBac transposable element-derived protein" evidence="6">
    <location>
        <begin position="563"/>
        <end position="714"/>
    </location>
</feature>
<feature type="compositionally biased region" description="Low complexity" evidence="5">
    <location>
        <begin position="772"/>
        <end position="782"/>
    </location>
</feature>
<dbReference type="PANTHER" id="PTHR14024:SF25">
    <property type="entry name" value="PERILIPIN-2"/>
    <property type="match status" value="1"/>
</dbReference>
<comment type="subcellular location">
    <subcellularLocation>
        <location evidence="1">Lipid droplet</location>
    </subcellularLocation>
</comment>
<evidence type="ECO:0000313" key="8">
    <source>
        <dbReference type="Proteomes" id="UP001176940"/>
    </source>
</evidence>
<comment type="caution">
    <text evidence="7">The sequence shown here is derived from an EMBL/GenBank/DDBJ whole genome shotgun (WGS) entry which is preliminary data.</text>
</comment>
<keyword evidence="3" id="KW-0551">Lipid droplet</keyword>
<evidence type="ECO:0000256" key="2">
    <source>
        <dbReference type="ARBA" id="ARBA00006311"/>
    </source>
</evidence>
<keyword evidence="8" id="KW-1185">Reference proteome</keyword>
<sequence>MRSPPAQSIAAGGQKDKGGSSESHTDRSVLAQKSLVFLAQDHVRERPLGAAGHSGLTSSRSDQPSTSEGSPFDGMVFERSLLKSRGFSPNLIDTLMKSRKNITKIYSRTWRKFLASSNFNIEEGIPINQILEFLQRGLELFLSTSTLKVQVSALGALFSCNIAGTVTLSDAAAIPTTIRIAAASLESCHTDTSPATNDAGNQECCGKADKPPTDHHPYLKSVCDVAEKSVRSITSVAITGAMPILQKLEPQIALANTVACVGLDKIEEKLPILYQPPEKVVANASEAVVGARDAVVHSITGVVDKTKGAVQDGVEMTRAVVNGSINTVLGSRVVKIMSNRVDSALTRSESLLEHYLPPTDEELVKEASKTEGFEVSKNEPSYYVRLGSLSTKARKRSYQQALIRIQDAKCRSQEAIAQLQNTIDLIEYARKNMNDANQKIHDAQDKIYTKWMEWRKDAGGDTEGAEIETRTLTIARNLTHHLQTTCLSLVSSIQGLPQNIQNKVHGVGALAADVYQNFHSASSFKEMSDSFLTTTKDQFTKIKDSMDDVLDYFINNTPLNWLDFINLMVEQTNLYARQFLEQNPGTSFSNWSPVDAVEMMQFWGLVLHMGIVKKPEMRQYWSVDVLYNTPVFRMAMVRRRFEAIHKFLHYSDNAQCPAQDDPNFDRLFKVRPVIEHFNKKFSEVYVPKRDICVDESLVHFKGRLGFRQYLPNKRASALRKAKVWYKKLAVHIVQMAMPNAFLLLRCARHTDTSYLQFQEVVVKALIFGTPEGEGPSTSGTEGARIVPGQHFPGVVPPTGRKGKLC</sequence>
<dbReference type="Pfam" id="PF13843">
    <property type="entry name" value="DDE_Tnp_1_7"/>
    <property type="match status" value="1"/>
</dbReference>
<evidence type="ECO:0000256" key="3">
    <source>
        <dbReference type="ARBA" id="ARBA00022677"/>
    </source>
</evidence>
<dbReference type="Gene3D" id="1.20.120.340">
    <property type="entry name" value="Flagellar protein FliS"/>
    <property type="match status" value="1"/>
</dbReference>
<gene>
    <name evidence="7" type="ORF">RIMI_LOCUS19040139</name>
</gene>
<accession>A0ABN9MF16</accession>
<proteinExistence type="inferred from homology"/>
<reference evidence="7" key="1">
    <citation type="submission" date="2023-07" db="EMBL/GenBank/DDBJ databases">
        <authorList>
            <person name="Stuckert A."/>
        </authorList>
    </citation>
    <scope>NUCLEOTIDE SEQUENCE</scope>
</reference>
<feature type="region of interest" description="Disordered" evidence="5">
    <location>
        <begin position="1"/>
        <end position="26"/>
    </location>
</feature>
<dbReference type="Proteomes" id="UP001176940">
    <property type="component" value="Unassembled WGS sequence"/>
</dbReference>
<name>A0ABN9MF16_9NEOB</name>
<evidence type="ECO:0000256" key="1">
    <source>
        <dbReference type="ARBA" id="ARBA00004502"/>
    </source>
</evidence>
<evidence type="ECO:0000313" key="7">
    <source>
        <dbReference type="EMBL" id="CAJ0964288.1"/>
    </source>
</evidence>
<evidence type="ECO:0000256" key="4">
    <source>
        <dbReference type="SAM" id="Coils"/>
    </source>
</evidence>
<feature type="compositionally biased region" description="Polar residues" evidence="5">
    <location>
        <begin position="55"/>
        <end position="69"/>
    </location>
</feature>
<dbReference type="Gene3D" id="3.30.720.170">
    <property type="entry name" value="Perilipin, alpha-beta domain"/>
    <property type="match status" value="1"/>
</dbReference>